<evidence type="ECO:0000256" key="1">
    <source>
        <dbReference type="SAM" id="Phobius"/>
    </source>
</evidence>
<dbReference type="RefSeq" id="WP_023067302.1">
    <property type="nucleotide sequence ID" value="NZ_AUZM01000036.1"/>
</dbReference>
<comment type="caution">
    <text evidence="2">The sequence shown here is derived from an EMBL/GenBank/DDBJ whole genome shotgun (WGS) entry which is preliminary data.</text>
</comment>
<evidence type="ECO:0000313" key="2">
    <source>
        <dbReference type="EMBL" id="ERT06463.1"/>
    </source>
</evidence>
<evidence type="ECO:0000313" key="3">
    <source>
        <dbReference type="Proteomes" id="UP000017127"/>
    </source>
</evidence>
<accession>U7QEZ5</accession>
<keyword evidence="1" id="KW-0812">Transmembrane</keyword>
<feature type="transmembrane region" description="Helical" evidence="1">
    <location>
        <begin position="161"/>
        <end position="192"/>
    </location>
</feature>
<reference evidence="2 3" key="1">
    <citation type="journal article" date="2013" name="Front. Microbiol.">
        <title>Comparative genomic analyses of the cyanobacterium, Lyngbya aestuarii BL J, a powerful hydrogen producer.</title>
        <authorList>
            <person name="Kothari A."/>
            <person name="Vaughn M."/>
            <person name="Garcia-Pichel F."/>
        </authorList>
    </citation>
    <scope>NUCLEOTIDE SEQUENCE [LARGE SCALE GENOMIC DNA]</scope>
    <source>
        <strain evidence="2 3">BL J</strain>
    </source>
</reference>
<protein>
    <submittedName>
        <fullName evidence="2">Uncharacterized protein</fullName>
    </submittedName>
</protein>
<keyword evidence="1" id="KW-0472">Membrane</keyword>
<proteinExistence type="predicted"/>
<dbReference type="AlphaFoldDB" id="U7QEZ5"/>
<dbReference type="Proteomes" id="UP000017127">
    <property type="component" value="Unassembled WGS sequence"/>
</dbReference>
<keyword evidence="1" id="KW-1133">Transmembrane helix</keyword>
<keyword evidence="3" id="KW-1185">Reference proteome</keyword>
<dbReference type="EMBL" id="AUZM01000036">
    <property type="protein sequence ID" value="ERT06463.1"/>
    <property type="molecule type" value="Genomic_DNA"/>
</dbReference>
<name>U7QEZ5_9CYAN</name>
<sequence length="193" mass="22134">MKYTYKYLNPSELSRRNQEFCRTNDVKISTENAKKVGIICLRAIQIYQETQNNIGREKSNLRIWVRGARNSARNHGRLIRYKGASKTRGSINASISNINDQVLNNIDLMLGIIDSNMDCAKQRLKKCLDYTTMSDIKSYEATYIEEQEQLKKHKSLKEVRIGLYISVVAVPIVAIKIFANAAINLFLLILFVI</sequence>
<organism evidence="2 3">
    <name type="scientific">Lyngbya aestuarii BL J</name>
    <dbReference type="NCBI Taxonomy" id="1348334"/>
    <lineage>
        <taxon>Bacteria</taxon>
        <taxon>Bacillati</taxon>
        <taxon>Cyanobacteriota</taxon>
        <taxon>Cyanophyceae</taxon>
        <taxon>Oscillatoriophycideae</taxon>
        <taxon>Oscillatoriales</taxon>
        <taxon>Microcoleaceae</taxon>
        <taxon>Lyngbya</taxon>
    </lineage>
</organism>
<gene>
    <name evidence="2" type="ORF">M595_3594</name>
</gene>